<proteinExistence type="predicted"/>
<organism evidence="1">
    <name type="scientific">marine sediment metagenome</name>
    <dbReference type="NCBI Taxonomy" id="412755"/>
    <lineage>
        <taxon>unclassified sequences</taxon>
        <taxon>metagenomes</taxon>
        <taxon>ecological metagenomes</taxon>
    </lineage>
</organism>
<reference evidence="1" key="1">
    <citation type="journal article" date="2015" name="Nature">
        <title>Complex archaea that bridge the gap between prokaryotes and eukaryotes.</title>
        <authorList>
            <person name="Spang A."/>
            <person name="Saw J.H."/>
            <person name="Jorgensen S.L."/>
            <person name="Zaremba-Niedzwiedzka K."/>
            <person name="Martijn J."/>
            <person name="Lind A.E."/>
            <person name="van Eijk R."/>
            <person name="Schleper C."/>
            <person name="Guy L."/>
            <person name="Ettema T.J."/>
        </authorList>
    </citation>
    <scope>NUCLEOTIDE SEQUENCE</scope>
</reference>
<accession>A0A0F9KZN0</accession>
<sequence length="64" mass="7407">MREVQNQFKKERNPTCSNARLKQDAGFILNHIEKYVGKIGKSIHDQAFDLAPLMKSLKINLDTY</sequence>
<protein>
    <submittedName>
        <fullName evidence="1">Uncharacterized protein</fullName>
    </submittedName>
</protein>
<dbReference type="AlphaFoldDB" id="A0A0F9KZN0"/>
<name>A0A0F9KZN0_9ZZZZ</name>
<comment type="caution">
    <text evidence="1">The sequence shown here is derived from an EMBL/GenBank/DDBJ whole genome shotgun (WGS) entry which is preliminary data.</text>
</comment>
<gene>
    <name evidence="1" type="ORF">LCGC14_1639560</name>
</gene>
<dbReference type="EMBL" id="LAZR01013643">
    <property type="protein sequence ID" value="KKM21025.1"/>
    <property type="molecule type" value="Genomic_DNA"/>
</dbReference>
<evidence type="ECO:0000313" key="1">
    <source>
        <dbReference type="EMBL" id="KKM21025.1"/>
    </source>
</evidence>